<evidence type="ECO:0000313" key="1">
    <source>
        <dbReference type="EMBL" id="RPD36775.1"/>
    </source>
</evidence>
<reference evidence="1 2" key="1">
    <citation type="submission" date="2018-11" db="EMBL/GenBank/DDBJ databases">
        <title>Genome Analysis of Haplotype D of Candidatus Liberibacter Solanacearum.</title>
        <authorList>
            <person name="Katsir L."/>
            <person name="Ruan Z."/>
            <person name="Santos Garcia D."/>
            <person name="Piasezky A."/>
            <person name="Jiang J."/>
            <person name="Sela N."/>
            <person name="Freilich S."/>
            <person name="Bahar O."/>
        </authorList>
    </citation>
    <scope>NUCLEOTIDE SEQUENCE [LARGE SCALE GENOMIC DNA]</scope>
    <source>
        <strain evidence="2">haplotype D1</strain>
    </source>
</reference>
<protein>
    <submittedName>
        <fullName evidence="1">Uncharacterized protein</fullName>
    </submittedName>
</protein>
<comment type="caution">
    <text evidence="1">The sequence shown here is derived from an EMBL/GenBank/DDBJ whole genome shotgun (WGS) entry which is preliminary data.</text>
</comment>
<accession>A0A3R7TIT0</accession>
<name>A0A3R7TIT0_9HYPH</name>
<dbReference type="Proteomes" id="UP000236895">
    <property type="component" value="Unassembled WGS sequence"/>
</dbReference>
<gene>
    <name evidence="1" type="ORF">C0030_005950</name>
</gene>
<evidence type="ECO:0000313" key="2">
    <source>
        <dbReference type="Proteomes" id="UP000236895"/>
    </source>
</evidence>
<dbReference type="EMBL" id="PKRU02000033">
    <property type="protein sequence ID" value="RPD36775.1"/>
    <property type="molecule type" value="Genomic_DNA"/>
</dbReference>
<proteinExistence type="predicted"/>
<dbReference type="AlphaFoldDB" id="A0A3R7TIT0"/>
<sequence>MLEIDILKGIAMGKPHLDKEKIEHVVVTYIATRIVFDPRLRKTFERKCSDIAEPLYPFWLHFKELIEELLIIASCLESFDGDTKFLEILEALLEPSEEKKLEQLVQRSFDFAKYAIFKEAS</sequence>
<organism evidence="1 2">
    <name type="scientific">Candidatus Liberibacter solanacearum</name>
    <dbReference type="NCBI Taxonomy" id="556287"/>
    <lineage>
        <taxon>Bacteria</taxon>
        <taxon>Pseudomonadati</taxon>
        <taxon>Pseudomonadota</taxon>
        <taxon>Alphaproteobacteria</taxon>
        <taxon>Hyphomicrobiales</taxon>
        <taxon>Rhizobiaceae</taxon>
        <taxon>Liberibacter</taxon>
    </lineage>
</organism>